<protein>
    <submittedName>
        <fullName evidence="1">Uncharacterized protein</fullName>
    </submittedName>
</protein>
<evidence type="ECO:0000313" key="2">
    <source>
        <dbReference type="Proteomes" id="UP001218638"/>
    </source>
</evidence>
<gene>
    <name evidence="1" type="ORF">PXH66_14885</name>
</gene>
<dbReference type="KEGG" id="slom:PXH66_14885"/>
<proteinExistence type="predicted"/>
<name>A0AAF0CMW1_9BACT</name>
<organism evidence="1 2">
    <name type="scientific">Synoicihabitans lomoniglobus</name>
    <dbReference type="NCBI Taxonomy" id="2909285"/>
    <lineage>
        <taxon>Bacteria</taxon>
        <taxon>Pseudomonadati</taxon>
        <taxon>Verrucomicrobiota</taxon>
        <taxon>Opitutia</taxon>
        <taxon>Opitutales</taxon>
        <taxon>Opitutaceae</taxon>
        <taxon>Synoicihabitans</taxon>
    </lineage>
</organism>
<dbReference type="AlphaFoldDB" id="A0AAF0CMW1"/>
<sequence>MSISCSTALRRGAVTCLLMIVGSASVAASWPVYRGRQWLCHYYEKPAPDQFVPAIFELSRNNYFAMPGHTTLGIGFIASVLRQNPDRIDDWMLQCRPLPESERRLLIAALWYAGHPKGESYLDYYAENIVDAEMATRLRTVMTRPVSFEEVEIRSLSSLYLQWGVFLATGDEAVLIDVLAAADTLPDIGIKERWWLACAAAEHRSVVSWCEAAVARDPDNVAGIAQLILNAGAVAQTE</sequence>
<dbReference type="Proteomes" id="UP001218638">
    <property type="component" value="Chromosome"/>
</dbReference>
<evidence type="ECO:0000313" key="1">
    <source>
        <dbReference type="EMBL" id="WED63620.1"/>
    </source>
</evidence>
<reference evidence="1" key="1">
    <citation type="submission" date="2023-03" db="EMBL/GenBank/DDBJ databases">
        <title>Lomoglobus Profundus gen. nov., sp. nov., a novel member of the phylum Verrucomicrobia, isolated from deep-marine sediment of South China Sea.</title>
        <authorList>
            <person name="Ahmad T."/>
            <person name="Ishaq S.E."/>
            <person name="Wang F."/>
        </authorList>
    </citation>
    <scope>NUCLEOTIDE SEQUENCE</scope>
    <source>
        <strain evidence="1">LMO-M01</strain>
    </source>
</reference>
<dbReference type="RefSeq" id="WP_330929827.1">
    <property type="nucleotide sequence ID" value="NZ_CP119075.1"/>
</dbReference>
<accession>A0AAF0CMW1</accession>
<dbReference type="EMBL" id="CP119075">
    <property type="protein sequence ID" value="WED63620.1"/>
    <property type="molecule type" value="Genomic_DNA"/>
</dbReference>
<keyword evidence="2" id="KW-1185">Reference proteome</keyword>